<keyword evidence="2" id="KW-1185">Reference proteome</keyword>
<dbReference type="AlphaFoldDB" id="T1JJ43"/>
<dbReference type="HOGENOM" id="CLU_1186324_0_0_1"/>
<organism evidence="1 2">
    <name type="scientific">Strigamia maritima</name>
    <name type="common">European centipede</name>
    <name type="synonym">Geophilus maritimus</name>
    <dbReference type="NCBI Taxonomy" id="126957"/>
    <lineage>
        <taxon>Eukaryota</taxon>
        <taxon>Metazoa</taxon>
        <taxon>Ecdysozoa</taxon>
        <taxon>Arthropoda</taxon>
        <taxon>Myriapoda</taxon>
        <taxon>Chilopoda</taxon>
        <taxon>Pleurostigmophora</taxon>
        <taxon>Geophilomorpha</taxon>
        <taxon>Linotaeniidae</taxon>
        <taxon>Strigamia</taxon>
    </lineage>
</organism>
<evidence type="ECO:0000313" key="1">
    <source>
        <dbReference type="EnsemblMetazoa" id="SMAR013874-PA"/>
    </source>
</evidence>
<protein>
    <submittedName>
        <fullName evidence="1">Uncharacterized protein</fullName>
    </submittedName>
</protein>
<reference evidence="1" key="2">
    <citation type="submission" date="2015-02" db="UniProtKB">
        <authorList>
            <consortium name="EnsemblMetazoa"/>
        </authorList>
    </citation>
    <scope>IDENTIFICATION</scope>
</reference>
<reference evidence="2" key="1">
    <citation type="submission" date="2011-05" db="EMBL/GenBank/DDBJ databases">
        <authorList>
            <person name="Richards S.R."/>
            <person name="Qu J."/>
            <person name="Jiang H."/>
            <person name="Jhangiani S.N."/>
            <person name="Agravi P."/>
            <person name="Goodspeed R."/>
            <person name="Gross S."/>
            <person name="Mandapat C."/>
            <person name="Jackson L."/>
            <person name="Mathew T."/>
            <person name="Pu L."/>
            <person name="Thornton R."/>
            <person name="Saada N."/>
            <person name="Wilczek-Boney K.B."/>
            <person name="Lee S."/>
            <person name="Kovar C."/>
            <person name="Wu Y."/>
            <person name="Scherer S.E."/>
            <person name="Worley K.C."/>
            <person name="Muzny D.M."/>
            <person name="Gibbs R."/>
        </authorList>
    </citation>
    <scope>NUCLEOTIDE SEQUENCE</scope>
    <source>
        <strain evidence="2">Brora</strain>
    </source>
</reference>
<dbReference type="Proteomes" id="UP000014500">
    <property type="component" value="Unassembled WGS sequence"/>
</dbReference>
<proteinExistence type="predicted"/>
<name>T1JJ43_STRMM</name>
<sequence>MKRSLFLARIKWREKAKPVGPLKAHPQMQTHLKIDYIPALGINNSVRPVGFSMKWKSERFNSVSRYSDFVEMKLRTYLGAISFIFFQRPGECEAKTMFDIVHLISMQCVGTFALNVLYWTVKFTNQITYLLFIEDAMLMFDKQTNRHRAQDRNSGNWWILDFLYCEEIKRSRRHLYFHIRLKQKYFVTFSRKIWMEMFELALLVYRSKAQGLRLVEKGNMLGLCQIEGALMSSH</sequence>
<accession>T1JJ43</accession>
<dbReference type="EMBL" id="JH431806">
    <property type="status" value="NOT_ANNOTATED_CDS"/>
    <property type="molecule type" value="Genomic_DNA"/>
</dbReference>
<dbReference type="EnsemblMetazoa" id="SMAR013874-RA">
    <property type="protein sequence ID" value="SMAR013874-PA"/>
    <property type="gene ID" value="SMAR013874"/>
</dbReference>
<evidence type="ECO:0000313" key="2">
    <source>
        <dbReference type="Proteomes" id="UP000014500"/>
    </source>
</evidence>